<proteinExistence type="predicted"/>
<organism evidence="2">
    <name type="scientific">marine metagenome</name>
    <dbReference type="NCBI Taxonomy" id="408172"/>
    <lineage>
        <taxon>unclassified sequences</taxon>
        <taxon>metagenomes</taxon>
        <taxon>ecological metagenomes</taxon>
    </lineage>
</organism>
<protein>
    <recommendedName>
        <fullName evidence="3">Glycosyltransferase RgtA/B/C/D-like domain-containing protein</fullName>
    </recommendedName>
</protein>
<feature type="transmembrane region" description="Helical" evidence="1">
    <location>
        <begin position="294"/>
        <end position="315"/>
    </location>
</feature>
<name>A0A381VGN3_9ZZZZ</name>
<feature type="transmembrane region" description="Helical" evidence="1">
    <location>
        <begin position="199"/>
        <end position="223"/>
    </location>
</feature>
<feature type="transmembrane region" description="Helical" evidence="1">
    <location>
        <begin position="7"/>
        <end position="26"/>
    </location>
</feature>
<evidence type="ECO:0008006" key="3">
    <source>
        <dbReference type="Google" id="ProtNLM"/>
    </source>
</evidence>
<evidence type="ECO:0000256" key="1">
    <source>
        <dbReference type="SAM" id="Phobius"/>
    </source>
</evidence>
<dbReference type="EMBL" id="UINC01008713">
    <property type="protein sequence ID" value="SVA39181.1"/>
    <property type="molecule type" value="Genomic_DNA"/>
</dbReference>
<dbReference type="AlphaFoldDB" id="A0A381VGN3"/>
<feature type="transmembrane region" description="Helical" evidence="1">
    <location>
        <begin position="126"/>
        <end position="143"/>
    </location>
</feature>
<sequence>FFPYLNKIYLIPAILLMPILLTHLGWNLDDSCNWLYRLKNEPFSFLPATGGRYTPLNGLSQQIISYLSFSPIFFFLYNYIVGCISIIIILKIINNLSYDFRYVPLLIIFLPGFSETYYSFYSGEPTLILFWCILLLCLYNIFLRNTSASISSLLIILTAANIALYHKEPGFIILIVFSVSYLFGYLFSHNKRGSIDEKFVYKIFILIALISSSIAYLIQYLFFSLRSFKTGYLSSLTPDWSLTGRLYYSFKALILYIISDPIITVILPLFFILSFFLRRKTKSQNNLSDHNQLYLFYTCLSFSVICYLGFFLLLGIHAQHYLLPAYPFAIISLTGYLHVFMPMIKKKLKHLYVLVPVALTVLLLVNSLFSSINVAVNLKVSSYNFMRYKDALIQKIDNINLIENNRVNFYLPGKKDIGIDAYRHIYILKFFDVDMDNIKFEYNSANQNWVEYSSASSTENLIQIGDLFLITPNSTISQEEIMANLHDLHLRNILQTQSAYYFEIPEIRHFLKFIMLKKNPKSLVHQMIYREVDFAIYEIL</sequence>
<feature type="transmembrane region" description="Helical" evidence="1">
    <location>
        <begin position="63"/>
        <end position="90"/>
    </location>
</feature>
<keyword evidence="1" id="KW-0812">Transmembrane</keyword>
<reference evidence="2" key="1">
    <citation type="submission" date="2018-05" db="EMBL/GenBank/DDBJ databases">
        <authorList>
            <person name="Lanie J.A."/>
            <person name="Ng W.-L."/>
            <person name="Kazmierczak K.M."/>
            <person name="Andrzejewski T.M."/>
            <person name="Davidsen T.M."/>
            <person name="Wayne K.J."/>
            <person name="Tettelin H."/>
            <person name="Glass J.I."/>
            <person name="Rusch D."/>
            <person name="Podicherti R."/>
            <person name="Tsui H.-C.T."/>
            <person name="Winkler M.E."/>
        </authorList>
    </citation>
    <scope>NUCLEOTIDE SEQUENCE</scope>
</reference>
<gene>
    <name evidence="2" type="ORF">METZ01_LOCUS92035</name>
</gene>
<feature type="transmembrane region" description="Helical" evidence="1">
    <location>
        <begin position="253"/>
        <end position="273"/>
    </location>
</feature>
<feature type="transmembrane region" description="Helical" evidence="1">
    <location>
        <begin position="171"/>
        <end position="187"/>
    </location>
</feature>
<feature type="transmembrane region" description="Helical" evidence="1">
    <location>
        <begin position="148"/>
        <end position="165"/>
    </location>
</feature>
<feature type="transmembrane region" description="Helical" evidence="1">
    <location>
        <begin position="321"/>
        <end position="339"/>
    </location>
</feature>
<evidence type="ECO:0000313" key="2">
    <source>
        <dbReference type="EMBL" id="SVA39181.1"/>
    </source>
</evidence>
<feature type="transmembrane region" description="Helical" evidence="1">
    <location>
        <begin position="102"/>
        <end position="120"/>
    </location>
</feature>
<keyword evidence="1" id="KW-1133">Transmembrane helix</keyword>
<feature type="transmembrane region" description="Helical" evidence="1">
    <location>
        <begin position="351"/>
        <end position="369"/>
    </location>
</feature>
<accession>A0A381VGN3</accession>
<feature type="non-terminal residue" evidence="2">
    <location>
        <position position="1"/>
    </location>
</feature>
<keyword evidence="1" id="KW-0472">Membrane</keyword>